<keyword evidence="1" id="KW-0677">Repeat</keyword>
<dbReference type="Gene3D" id="1.25.10.10">
    <property type="entry name" value="Leucine-rich Repeat Variant"/>
    <property type="match status" value="2"/>
</dbReference>
<feature type="repeat" description="Pumilio" evidence="5">
    <location>
        <begin position="562"/>
        <end position="597"/>
    </location>
</feature>
<feature type="region of interest" description="Disordered" evidence="6">
    <location>
        <begin position="21"/>
        <end position="80"/>
    </location>
</feature>
<feature type="repeat" description="Pumilio" evidence="5">
    <location>
        <begin position="524"/>
        <end position="561"/>
    </location>
</feature>
<dbReference type="RefSeq" id="XP_027771429.1">
    <property type="nucleotide sequence ID" value="XM_027915628.1"/>
</dbReference>
<dbReference type="InterPro" id="IPR040000">
    <property type="entry name" value="NOP9"/>
</dbReference>
<evidence type="ECO:0000313" key="10">
    <source>
        <dbReference type="RefSeq" id="XP_027771429.1"/>
    </source>
</evidence>
<evidence type="ECO:0000256" key="5">
    <source>
        <dbReference type="PROSITE-ProRule" id="PRU00317"/>
    </source>
</evidence>
<dbReference type="InterPro" id="IPR016024">
    <property type="entry name" value="ARM-type_fold"/>
</dbReference>
<sequence length="730" mass="81446">MVSVGLHALVSRKHRGCDLTEQPTAWENQTNNQGVRKRTMGRKTSKKHAGVNTDHTVESVSGGNADDNDRPHKDKKTTPVPQTSFLRKQIDPETAKYFAEIANAIEGTEIDPEERSVICGNALEETRGKEAELATDYIISHTLQTLLEGCSLDHLCSFLQSCAKNFSHIAADRSGSHVVETALKSLSFHLQDNENHSLIEHALKKICKAIVVNPVDIMCNCHGSHVLRSLLCLFKGVPLEEFHSTKSSVGLAERLNLKAPHGKNVSLQPVQIFPSLLKKFVSEMLNTASEDISKLQMNQYSSLVLQTVLKSLAGNEQELLHLIRVLLGSSAGSANAGNLLEGIPIRNILRLVEETAYSHLMEAILEFAPETLYDELLTKVFRKSLFRMSSHHCANFVVQALASHAKSQDHMDLIWEELGTKFRDLFEMGKSGVVVSVLAATQRLHSHEHECCQAIAASVCTGDEFPKGIVPRILFLENFFCSRDKSNWSWPHGTKIHVVGSLILQSIFRLPSELIQVYVTSITSLEEHHVLEASKDPSGSRVIESFLNSNISGKQKRKLVAKLRGHFGELSVHPFGSFTVEKCFTASNLNLRETIVSEMLPLQPELSKSKQGPYLLRKLDIDGFARQPDLWKSRQASQQSALKEFYATFGPKETKSFEKESFLADTVSKSKPGKLKDIRKEIETTLASAKTSNTPFLAHQVSKKVKRSKDEKKRHRKDGESESKRKKIKV</sequence>
<dbReference type="Pfam" id="PF22493">
    <property type="entry name" value="PUF_NOP9"/>
    <property type="match status" value="1"/>
</dbReference>
<keyword evidence="4" id="KW-0539">Nucleus</keyword>
<dbReference type="SUPFAM" id="SSF48371">
    <property type="entry name" value="ARM repeat"/>
    <property type="match status" value="2"/>
</dbReference>
<dbReference type="InterPro" id="IPR011989">
    <property type="entry name" value="ARM-like"/>
</dbReference>
<dbReference type="Proteomes" id="UP000694930">
    <property type="component" value="Chromosome 3"/>
</dbReference>
<feature type="domain" description="PUM-HD" evidence="7">
    <location>
        <begin position="57"/>
        <end position="442"/>
    </location>
</feature>
<dbReference type="PANTHER" id="PTHR13102:SF0">
    <property type="entry name" value="NUCLEOLAR PROTEIN 9"/>
    <property type="match status" value="1"/>
</dbReference>
<dbReference type="SMART" id="SM00025">
    <property type="entry name" value="Pumilio"/>
    <property type="match status" value="6"/>
</dbReference>
<feature type="region of interest" description="Disordered" evidence="6">
    <location>
        <begin position="691"/>
        <end position="730"/>
    </location>
</feature>
<protein>
    <submittedName>
        <fullName evidence="9 10">Pumilio homolog 23 isoform X1</fullName>
    </submittedName>
</protein>
<dbReference type="PROSITE" id="PS50303">
    <property type="entry name" value="PUM_HD"/>
    <property type="match status" value="1"/>
</dbReference>
<evidence type="ECO:0000256" key="6">
    <source>
        <dbReference type="SAM" id="MobiDB-lite"/>
    </source>
</evidence>
<evidence type="ECO:0000313" key="8">
    <source>
        <dbReference type="Proteomes" id="UP000694930"/>
    </source>
</evidence>
<keyword evidence="8" id="KW-1185">Reference proteome</keyword>
<evidence type="ECO:0000256" key="1">
    <source>
        <dbReference type="ARBA" id="ARBA00022737"/>
    </source>
</evidence>
<reference evidence="9 10" key="2">
    <citation type="submission" date="2025-05" db="UniProtKB">
        <authorList>
            <consortium name="RefSeq"/>
        </authorList>
    </citation>
    <scope>IDENTIFICATION</scope>
</reference>
<dbReference type="InterPro" id="IPR033133">
    <property type="entry name" value="PUM-HD"/>
</dbReference>
<accession>A0ABM1V6R1</accession>
<feature type="compositionally biased region" description="Basic residues" evidence="6">
    <location>
        <begin position="701"/>
        <end position="716"/>
    </location>
</feature>
<evidence type="ECO:0000256" key="3">
    <source>
        <dbReference type="ARBA" id="ARBA00022884"/>
    </source>
</evidence>
<organism evidence="8 10">
    <name type="scientific">Solanum pennellii</name>
    <name type="common">Tomato</name>
    <name type="synonym">Lycopersicon pennellii</name>
    <dbReference type="NCBI Taxonomy" id="28526"/>
    <lineage>
        <taxon>Eukaryota</taxon>
        <taxon>Viridiplantae</taxon>
        <taxon>Streptophyta</taxon>
        <taxon>Embryophyta</taxon>
        <taxon>Tracheophyta</taxon>
        <taxon>Spermatophyta</taxon>
        <taxon>Magnoliopsida</taxon>
        <taxon>eudicotyledons</taxon>
        <taxon>Gunneridae</taxon>
        <taxon>Pentapetalae</taxon>
        <taxon>asterids</taxon>
        <taxon>lamiids</taxon>
        <taxon>Solanales</taxon>
        <taxon>Solanaceae</taxon>
        <taxon>Solanoideae</taxon>
        <taxon>Solaneae</taxon>
        <taxon>Solanum</taxon>
        <taxon>Solanum subgen. Lycopersicon</taxon>
    </lineage>
</organism>
<keyword evidence="2" id="KW-0810">Translation regulation</keyword>
<dbReference type="PROSITE" id="PS50302">
    <property type="entry name" value="PUM"/>
    <property type="match status" value="2"/>
</dbReference>
<feature type="compositionally biased region" description="Basic residues" evidence="6">
    <location>
        <begin position="35"/>
        <end position="49"/>
    </location>
</feature>
<feature type="compositionally biased region" description="Polar residues" evidence="6">
    <location>
        <begin position="21"/>
        <end position="34"/>
    </location>
</feature>
<dbReference type="PANTHER" id="PTHR13102">
    <property type="entry name" value="NUCLEOLAR PROTEIN 9"/>
    <property type="match status" value="1"/>
</dbReference>
<name>A0ABM1V6R1_SOLPN</name>
<dbReference type="GeneID" id="107014787"/>
<evidence type="ECO:0000259" key="7">
    <source>
        <dbReference type="PROSITE" id="PS50303"/>
    </source>
</evidence>
<evidence type="ECO:0000256" key="2">
    <source>
        <dbReference type="ARBA" id="ARBA00022845"/>
    </source>
</evidence>
<proteinExistence type="predicted"/>
<gene>
    <name evidence="9 10" type="primary">LOC107014787</name>
</gene>
<dbReference type="RefSeq" id="XP_015070357.1">
    <property type="nucleotide sequence ID" value="XM_015214871.2"/>
</dbReference>
<keyword evidence="3" id="KW-0694">RNA-binding</keyword>
<evidence type="ECO:0000313" key="9">
    <source>
        <dbReference type="RefSeq" id="XP_015070357.1"/>
    </source>
</evidence>
<reference evidence="8" key="1">
    <citation type="journal article" date="2014" name="Nat. Genet.">
        <title>The genome of the stress-tolerant wild tomato species Solanum pennellii.</title>
        <authorList>
            <person name="Bolger A."/>
            <person name="Scossa F."/>
            <person name="Bolger M.E."/>
            <person name="Lanz C."/>
            <person name="Maumus F."/>
            <person name="Tohge T."/>
            <person name="Quesneville H."/>
            <person name="Alseekh S."/>
            <person name="Sorensen I."/>
            <person name="Lichtenstein G."/>
            <person name="Fich E.A."/>
            <person name="Conte M."/>
            <person name="Keller H."/>
            <person name="Schneeberger K."/>
            <person name="Schwacke R."/>
            <person name="Ofner I."/>
            <person name="Vrebalov J."/>
            <person name="Xu Y."/>
            <person name="Osorio S."/>
            <person name="Aflitos S.A."/>
            <person name="Schijlen E."/>
            <person name="Jimenez-Gomez J.M."/>
            <person name="Ryngajllo M."/>
            <person name="Kimura S."/>
            <person name="Kumar R."/>
            <person name="Koenig D."/>
            <person name="Headland L.R."/>
            <person name="Maloof J.N."/>
            <person name="Sinha N."/>
            <person name="van Ham R.C."/>
            <person name="Lankhorst R.K."/>
            <person name="Mao L."/>
            <person name="Vogel A."/>
            <person name="Arsova B."/>
            <person name="Panstruga R."/>
            <person name="Fei Z."/>
            <person name="Rose J.K."/>
            <person name="Zamir D."/>
            <person name="Carrari F."/>
            <person name="Giovannoni J.J."/>
            <person name="Weigel D."/>
            <person name="Usadel B."/>
            <person name="Fernie A.R."/>
        </authorList>
    </citation>
    <scope>NUCLEOTIDE SEQUENCE [LARGE SCALE GENOMIC DNA]</scope>
</reference>
<dbReference type="InterPro" id="IPR001313">
    <property type="entry name" value="Pumilio_RNA-bd_rpt"/>
</dbReference>
<evidence type="ECO:0000256" key="4">
    <source>
        <dbReference type="ARBA" id="ARBA00023242"/>
    </source>
</evidence>